<keyword evidence="8" id="KW-1185">Reference proteome</keyword>
<sequence>MITFFSDQQALHRDVKEVLSGELVPSFEVAQRTDIVLKAIETRGLGPVMAPAQFDTDAVLTVHDPDYVAFLRGAWDEWHALFPDTTQAMPYCFPARGFRSICPAHIEGRLGYYSADLTAAIMAGTWEAVWASVECALSGQQQIIAGEKSVFSLCRPPGHHAGRDQMGGYCYLNNAAIAAQAYRDSGCLRVAILDVDYHHGNGTQSIFYDRADVLFTSIHADPAWDYPHYLGYQDEIGVGDGKGYNLNLPLRLNSTWADYEPALLAALERIAVFQPDVLVVSLGLDSYEHDPISSFKLDAEKYTFMGQRIAELGLPTQFVFEGGYAVDALGTNTVNVLEGFQQY</sequence>
<proteinExistence type="inferred from homology"/>
<dbReference type="InterPro" id="IPR037138">
    <property type="entry name" value="His_deacetylse_dom_sf"/>
</dbReference>
<accession>A0ABP8V5N0</accession>
<dbReference type="RefSeq" id="WP_345196793.1">
    <property type="nucleotide sequence ID" value="NZ_BAABFL010000407.1"/>
</dbReference>
<comment type="cofactor">
    <cofactor evidence="1">
        <name>Zn(2+)</name>
        <dbReference type="ChEBI" id="CHEBI:29105"/>
    </cofactor>
</comment>
<dbReference type="InterPro" id="IPR023801">
    <property type="entry name" value="His_deacetylse_dom"/>
</dbReference>
<evidence type="ECO:0000256" key="5">
    <source>
        <dbReference type="ARBA" id="ARBA00022833"/>
    </source>
</evidence>
<keyword evidence="4" id="KW-0378">Hydrolase</keyword>
<evidence type="ECO:0000313" key="7">
    <source>
        <dbReference type="EMBL" id="GAA4650590.1"/>
    </source>
</evidence>
<gene>
    <name evidence="7" type="primary">aphB</name>
    <name evidence="7" type="ORF">GCM10023116_28730</name>
</gene>
<dbReference type="PANTHER" id="PTHR10625:SF17">
    <property type="entry name" value="HISTONE DEACETYLASE 8"/>
    <property type="match status" value="1"/>
</dbReference>
<evidence type="ECO:0000256" key="4">
    <source>
        <dbReference type="ARBA" id="ARBA00022801"/>
    </source>
</evidence>
<comment type="caution">
    <text evidence="7">The sequence shown here is derived from an EMBL/GenBank/DDBJ whole genome shotgun (WGS) entry which is preliminary data.</text>
</comment>
<dbReference type="PRINTS" id="PR01270">
    <property type="entry name" value="HDASUPER"/>
</dbReference>
<dbReference type="CDD" id="cd10001">
    <property type="entry name" value="HDAC_classII_APAH"/>
    <property type="match status" value="1"/>
</dbReference>
<keyword evidence="5" id="KW-0862">Zinc</keyword>
<protein>
    <submittedName>
        <fullName evidence="7">Acetylpolyamine amidohydrolase AphB</fullName>
    </submittedName>
</protein>
<dbReference type="InterPro" id="IPR000286">
    <property type="entry name" value="HDACs"/>
</dbReference>
<evidence type="ECO:0000259" key="6">
    <source>
        <dbReference type="Pfam" id="PF00850"/>
    </source>
</evidence>
<evidence type="ECO:0000256" key="1">
    <source>
        <dbReference type="ARBA" id="ARBA00001947"/>
    </source>
</evidence>
<comment type="similarity">
    <text evidence="2">Belongs to the histone deacetylase family.</text>
</comment>
<dbReference type="Gene3D" id="3.40.800.20">
    <property type="entry name" value="Histone deacetylase domain"/>
    <property type="match status" value="1"/>
</dbReference>
<feature type="domain" description="Histone deacetylase" evidence="6">
    <location>
        <begin position="28"/>
        <end position="338"/>
    </location>
</feature>
<evidence type="ECO:0000256" key="2">
    <source>
        <dbReference type="ARBA" id="ARBA00005947"/>
    </source>
</evidence>
<organism evidence="7 8">
    <name type="scientific">Kistimonas scapharcae</name>
    <dbReference type="NCBI Taxonomy" id="1036133"/>
    <lineage>
        <taxon>Bacteria</taxon>
        <taxon>Pseudomonadati</taxon>
        <taxon>Pseudomonadota</taxon>
        <taxon>Gammaproteobacteria</taxon>
        <taxon>Oceanospirillales</taxon>
        <taxon>Endozoicomonadaceae</taxon>
        <taxon>Kistimonas</taxon>
    </lineage>
</organism>
<dbReference type="InterPro" id="IPR023696">
    <property type="entry name" value="Ureohydrolase_dom_sf"/>
</dbReference>
<dbReference type="EMBL" id="BAABFL010000407">
    <property type="protein sequence ID" value="GAA4650590.1"/>
    <property type="molecule type" value="Genomic_DNA"/>
</dbReference>
<reference evidence="8" key="1">
    <citation type="journal article" date="2019" name="Int. J. Syst. Evol. Microbiol.">
        <title>The Global Catalogue of Microorganisms (GCM) 10K type strain sequencing project: providing services to taxonomists for standard genome sequencing and annotation.</title>
        <authorList>
            <consortium name="The Broad Institute Genomics Platform"/>
            <consortium name="The Broad Institute Genome Sequencing Center for Infectious Disease"/>
            <person name="Wu L."/>
            <person name="Ma J."/>
        </authorList>
    </citation>
    <scope>NUCLEOTIDE SEQUENCE [LARGE SCALE GENOMIC DNA]</scope>
    <source>
        <strain evidence="8">JCM 17805</strain>
    </source>
</reference>
<evidence type="ECO:0000313" key="8">
    <source>
        <dbReference type="Proteomes" id="UP001500604"/>
    </source>
</evidence>
<dbReference type="SUPFAM" id="SSF52768">
    <property type="entry name" value="Arginase/deacetylase"/>
    <property type="match status" value="1"/>
</dbReference>
<name>A0ABP8V5N0_9GAMM</name>
<evidence type="ECO:0000256" key="3">
    <source>
        <dbReference type="ARBA" id="ARBA00022723"/>
    </source>
</evidence>
<dbReference type="Proteomes" id="UP001500604">
    <property type="component" value="Unassembled WGS sequence"/>
</dbReference>
<dbReference type="PANTHER" id="PTHR10625">
    <property type="entry name" value="HISTONE DEACETYLASE HDAC1-RELATED"/>
    <property type="match status" value="1"/>
</dbReference>
<keyword evidence="3" id="KW-0479">Metal-binding</keyword>
<dbReference type="Pfam" id="PF00850">
    <property type="entry name" value="Hist_deacetyl"/>
    <property type="match status" value="1"/>
</dbReference>